<evidence type="ECO:0000256" key="2">
    <source>
        <dbReference type="ARBA" id="ARBA00022490"/>
    </source>
</evidence>
<feature type="compositionally biased region" description="Basic and acidic residues" evidence="4">
    <location>
        <begin position="790"/>
        <end position="801"/>
    </location>
</feature>
<feature type="region of interest" description="Disordered" evidence="4">
    <location>
        <begin position="462"/>
        <end position="550"/>
    </location>
</feature>
<dbReference type="InterPro" id="IPR035899">
    <property type="entry name" value="DBL_dom_sf"/>
</dbReference>
<dbReference type="GO" id="GO:0005085">
    <property type="term" value="F:guanyl-nucleotide exchange factor activity"/>
    <property type="evidence" value="ECO:0007669"/>
    <property type="project" value="InterPro"/>
</dbReference>
<feature type="compositionally biased region" description="Basic and acidic residues" evidence="4">
    <location>
        <begin position="514"/>
        <end position="523"/>
    </location>
</feature>
<evidence type="ECO:0000313" key="6">
    <source>
        <dbReference type="EMBL" id="CAL4060839.1"/>
    </source>
</evidence>
<proteinExistence type="predicted"/>
<evidence type="ECO:0000256" key="1">
    <source>
        <dbReference type="ARBA" id="ARBA00004496"/>
    </source>
</evidence>
<sequence length="820" mass="92729">MEARMERNASFTTPTTYTTVTTPTLLQETRRCFSESDVETESGLNYTNSGSSSNSSLSPSPESPVSHDVDDFVRAELPNDSDIEAELDLPNWSDHVPKDQAKRLKPKERKRQDTINELFHTERTHVRVLKVLKSLFCDPMCQSKLLPEDLSEILFPNMEQILETHITFNQAMKRRRKEENPLIQRVGDLLVEMFDGESGENFRHIAADFVRSQSIALERLKQQQKSDVRLQNFLREQENNQHCRRLQLKDMLPCGFQRLTKYPLLMEVLLSQTDSNKQPEEYEQISKALIRAKDILEYVNAAVKEAENNQRLSEIQKRLDQSSLTKNRHGVPDELRGNLDLTKHKLIYEGQLTWRIAKGQKNIDLHVLLLEEFIVLLQKQDEKYVLKNHSINKSLGKDENKLTHSPIIKYGPSMLFRAVATDKCAFFIVTTQAVGAQIYELVTISANERKVWFRHIQEAQEAYSARDTRNRRPHPNHLEDPLPDAPGSVDDNVEPGPEEGLDDSSNPVITPSVKVEEGGKQDESSPSPNSSSLQPPGSPESLSKKTEHLRRKDLKIRQALEEKQHIIADILNIPQEHFENVADMAGEPAVGNKEPRELVLAAMYQAKCLQESLNEALNIRESDIVAARANNESPSNKTHLPLYQAPMTKLMSISTSLSSQLTSLLNLISERDDERERMRKELVASRERLHLFHMKQNSLPSSSQPSNPPSFSGVPGTPPSATSPHTSRPNSFISVTSSAADHSDTPEHHDTDEESRGDVAKRNSHNEEETEESKEDSVIETFEDAVSSEAEERTETVEGSDKLNVVQETVVSAVSETDTT</sequence>
<feature type="region of interest" description="Disordered" evidence="4">
    <location>
        <begin position="697"/>
        <end position="804"/>
    </location>
</feature>
<evidence type="ECO:0000259" key="5">
    <source>
        <dbReference type="PROSITE" id="PS50010"/>
    </source>
</evidence>
<dbReference type="SUPFAM" id="SSF50729">
    <property type="entry name" value="PH domain-like"/>
    <property type="match status" value="1"/>
</dbReference>
<dbReference type="AlphaFoldDB" id="A0AAV2PNS9"/>
<keyword evidence="7" id="KW-1185">Reference proteome</keyword>
<feature type="region of interest" description="Disordered" evidence="4">
    <location>
        <begin position="84"/>
        <end position="110"/>
    </location>
</feature>
<dbReference type="InterPro" id="IPR041020">
    <property type="entry name" value="PH_16"/>
</dbReference>
<feature type="compositionally biased region" description="Low complexity" evidence="4">
    <location>
        <begin position="698"/>
        <end position="712"/>
    </location>
</feature>
<evidence type="ECO:0000256" key="3">
    <source>
        <dbReference type="ARBA" id="ARBA00022553"/>
    </source>
</evidence>
<feature type="compositionally biased region" description="Acidic residues" evidence="4">
    <location>
        <begin position="491"/>
        <end position="502"/>
    </location>
</feature>
<accession>A0AAV2PNS9</accession>
<keyword evidence="3" id="KW-0597">Phosphoprotein</keyword>
<dbReference type="PANTHER" id="PTHR45872:SF2">
    <property type="entry name" value="RHO GUANINE NUCLEOTIDE EXCHANGE FACTOR 2, ISOFORM D"/>
    <property type="match status" value="1"/>
</dbReference>
<comment type="caution">
    <text evidence="6">The sequence shown here is derived from an EMBL/GenBank/DDBJ whole genome shotgun (WGS) entry which is preliminary data.</text>
</comment>
<protein>
    <recommendedName>
        <fullName evidence="5">DH domain-containing protein</fullName>
    </recommendedName>
</protein>
<comment type="subcellular location">
    <subcellularLocation>
        <location evidence="1">Cytoplasm</location>
    </subcellularLocation>
</comment>
<feature type="compositionally biased region" description="Low complexity" evidence="4">
    <location>
        <begin position="49"/>
        <end position="64"/>
    </location>
</feature>
<reference evidence="6 7" key="1">
    <citation type="submission" date="2024-05" db="EMBL/GenBank/DDBJ databases">
        <authorList>
            <person name="Wallberg A."/>
        </authorList>
    </citation>
    <scope>NUCLEOTIDE SEQUENCE [LARGE SCALE GENOMIC DNA]</scope>
</reference>
<dbReference type="Gene3D" id="1.20.900.10">
    <property type="entry name" value="Dbl homology (DH) domain"/>
    <property type="match status" value="1"/>
</dbReference>
<feature type="compositionally biased region" description="Polar residues" evidence="4">
    <location>
        <begin position="719"/>
        <end position="740"/>
    </location>
</feature>
<dbReference type="CDD" id="cd00160">
    <property type="entry name" value="RhoGEF"/>
    <property type="match status" value="1"/>
</dbReference>
<evidence type="ECO:0000313" key="7">
    <source>
        <dbReference type="Proteomes" id="UP001497623"/>
    </source>
</evidence>
<dbReference type="Proteomes" id="UP001497623">
    <property type="component" value="Unassembled WGS sequence"/>
</dbReference>
<feature type="compositionally biased region" description="Basic and acidic residues" evidence="4">
    <location>
        <begin position="741"/>
        <end position="767"/>
    </location>
</feature>
<dbReference type="PROSITE" id="PS50010">
    <property type="entry name" value="DH_2"/>
    <property type="match status" value="1"/>
</dbReference>
<dbReference type="GO" id="GO:0001664">
    <property type="term" value="F:G protein-coupled receptor binding"/>
    <property type="evidence" value="ECO:0007669"/>
    <property type="project" value="TreeGrafter"/>
</dbReference>
<organism evidence="6 7">
    <name type="scientific">Meganyctiphanes norvegica</name>
    <name type="common">Northern krill</name>
    <name type="synonym">Thysanopoda norvegica</name>
    <dbReference type="NCBI Taxonomy" id="48144"/>
    <lineage>
        <taxon>Eukaryota</taxon>
        <taxon>Metazoa</taxon>
        <taxon>Ecdysozoa</taxon>
        <taxon>Arthropoda</taxon>
        <taxon>Crustacea</taxon>
        <taxon>Multicrustacea</taxon>
        <taxon>Malacostraca</taxon>
        <taxon>Eumalacostraca</taxon>
        <taxon>Eucarida</taxon>
        <taxon>Euphausiacea</taxon>
        <taxon>Euphausiidae</taxon>
        <taxon>Meganyctiphanes</taxon>
    </lineage>
</organism>
<dbReference type="EMBL" id="CAXKWB010000430">
    <property type="protein sequence ID" value="CAL4060839.1"/>
    <property type="molecule type" value="Genomic_DNA"/>
</dbReference>
<dbReference type="InterPro" id="IPR000219">
    <property type="entry name" value="DH_dom"/>
</dbReference>
<gene>
    <name evidence="6" type="ORF">MNOR_LOCUS1594</name>
</gene>
<dbReference type="Pfam" id="PF17838">
    <property type="entry name" value="PH_16"/>
    <property type="match status" value="1"/>
</dbReference>
<name>A0AAV2PNS9_MEGNR</name>
<dbReference type="GO" id="GO:0007186">
    <property type="term" value="P:G protein-coupled receptor signaling pathway"/>
    <property type="evidence" value="ECO:0007669"/>
    <property type="project" value="TreeGrafter"/>
</dbReference>
<feature type="region of interest" description="Disordered" evidence="4">
    <location>
        <begin position="1"/>
        <end position="67"/>
    </location>
</feature>
<feature type="compositionally biased region" description="Basic and acidic residues" evidence="4">
    <location>
        <begin position="462"/>
        <end position="480"/>
    </location>
</feature>
<keyword evidence="2" id="KW-0963">Cytoplasm</keyword>
<dbReference type="Pfam" id="PF00621">
    <property type="entry name" value="RhoGEF"/>
    <property type="match status" value="1"/>
</dbReference>
<dbReference type="SMART" id="SM00325">
    <property type="entry name" value="RhoGEF"/>
    <property type="match status" value="1"/>
</dbReference>
<feature type="compositionally biased region" description="Low complexity" evidence="4">
    <location>
        <begin position="524"/>
        <end position="535"/>
    </location>
</feature>
<dbReference type="Gene3D" id="2.30.29.30">
    <property type="entry name" value="Pleckstrin-homology domain (PH domain)/Phosphotyrosine-binding domain (PTB)"/>
    <property type="match status" value="1"/>
</dbReference>
<feature type="domain" description="DH" evidence="5">
    <location>
        <begin position="110"/>
        <end position="302"/>
    </location>
</feature>
<dbReference type="SUPFAM" id="SSF48065">
    <property type="entry name" value="DBL homology domain (DH-domain)"/>
    <property type="match status" value="1"/>
</dbReference>
<dbReference type="GO" id="GO:0005737">
    <property type="term" value="C:cytoplasm"/>
    <property type="evidence" value="ECO:0007669"/>
    <property type="project" value="UniProtKB-SubCell"/>
</dbReference>
<feature type="compositionally biased region" description="Low complexity" evidence="4">
    <location>
        <begin position="12"/>
        <end position="24"/>
    </location>
</feature>
<dbReference type="InterPro" id="IPR011993">
    <property type="entry name" value="PH-like_dom_sf"/>
</dbReference>
<evidence type="ECO:0000256" key="4">
    <source>
        <dbReference type="SAM" id="MobiDB-lite"/>
    </source>
</evidence>
<dbReference type="PANTHER" id="PTHR45872">
    <property type="entry name" value="RHO GUANINE NUCLEOTIDE EXCHANGE FACTOR 2, ISOFORM D"/>
    <property type="match status" value="1"/>
</dbReference>